<proteinExistence type="predicted"/>
<keyword evidence="2" id="KW-0472">Membrane</keyword>
<protein>
    <submittedName>
        <fullName evidence="3">Uncharacterized protein with SCP/PR1 domains</fullName>
    </submittedName>
</protein>
<dbReference type="AlphaFoldDB" id="A0A010YHL3"/>
<dbReference type="Proteomes" id="UP000021053">
    <property type="component" value="Unassembled WGS sequence"/>
</dbReference>
<sequence length="249" mass="25296">MFGSTYGNHASRPDIYSGSRRRFTGVGTIAAGFVALVLVLGALLTSELGRYGTSDSPSDTQGTALDAPTPSPGAPDDAPPSADPAAPIAPAAPGGTPDGARPSGSPTPSKPVGPPAAGDATNRAVLASINKSLTSMGCDEVTYSATLQKASRAHLASMIRTGYLKLIGPDDSDPGKRARAAGYRRNVLEAIVLGAESPNEAARVGFTKSTDKTVRAQSSGALRCGYRAVGADMALDSRNVPITVIFLGK</sequence>
<feature type="region of interest" description="Disordered" evidence="1">
    <location>
        <begin position="51"/>
        <end position="120"/>
    </location>
</feature>
<evidence type="ECO:0000313" key="4">
    <source>
        <dbReference type="Proteomes" id="UP000021053"/>
    </source>
</evidence>
<dbReference type="Gene3D" id="3.40.33.10">
    <property type="entry name" value="CAP"/>
    <property type="match status" value="1"/>
</dbReference>
<gene>
    <name evidence="3" type="ORF">CryarDRAFT_0790</name>
</gene>
<organism evidence="3 4">
    <name type="scientific">Cryptosporangium arvum DSM 44712</name>
    <dbReference type="NCBI Taxonomy" id="927661"/>
    <lineage>
        <taxon>Bacteria</taxon>
        <taxon>Bacillati</taxon>
        <taxon>Actinomycetota</taxon>
        <taxon>Actinomycetes</taxon>
        <taxon>Cryptosporangiales</taxon>
        <taxon>Cryptosporangiaceae</taxon>
        <taxon>Cryptosporangium</taxon>
    </lineage>
</organism>
<feature type="compositionally biased region" description="Pro residues" evidence="1">
    <location>
        <begin position="69"/>
        <end position="82"/>
    </location>
</feature>
<evidence type="ECO:0000256" key="1">
    <source>
        <dbReference type="SAM" id="MobiDB-lite"/>
    </source>
</evidence>
<keyword evidence="2" id="KW-0812">Transmembrane</keyword>
<feature type="transmembrane region" description="Helical" evidence="2">
    <location>
        <begin position="23"/>
        <end position="44"/>
    </location>
</feature>
<dbReference type="EMBL" id="JFBT01000001">
    <property type="protein sequence ID" value="EXG79745.1"/>
    <property type="molecule type" value="Genomic_DNA"/>
</dbReference>
<reference evidence="3 4" key="1">
    <citation type="submission" date="2013-07" db="EMBL/GenBank/DDBJ databases">
        <authorList>
            <consortium name="DOE Joint Genome Institute"/>
            <person name="Eisen J."/>
            <person name="Huntemann M."/>
            <person name="Han J."/>
            <person name="Chen A."/>
            <person name="Kyrpides N."/>
            <person name="Mavromatis K."/>
            <person name="Markowitz V."/>
            <person name="Palaniappan K."/>
            <person name="Ivanova N."/>
            <person name="Schaumberg A."/>
            <person name="Pati A."/>
            <person name="Liolios K."/>
            <person name="Nordberg H.P."/>
            <person name="Cantor M.N."/>
            <person name="Hua S.X."/>
            <person name="Woyke T."/>
        </authorList>
    </citation>
    <scope>NUCLEOTIDE SEQUENCE [LARGE SCALE GENOMIC DNA]</scope>
    <source>
        <strain evidence="3 4">DSM 44712</strain>
    </source>
</reference>
<feature type="compositionally biased region" description="Polar residues" evidence="1">
    <location>
        <begin position="53"/>
        <end position="63"/>
    </location>
</feature>
<evidence type="ECO:0000256" key="2">
    <source>
        <dbReference type="SAM" id="Phobius"/>
    </source>
</evidence>
<comment type="caution">
    <text evidence="3">The sequence shown here is derived from an EMBL/GenBank/DDBJ whole genome shotgun (WGS) entry which is preliminary data.</text>
</comment>
<name>A0A010YHL3_9ACTN</name>
<keyword evidence="4" id="KW-1185">Reference proteome</keyword>
<evidence type="ECO:0000313" key="3">
    <source>
        <dbReference type="EMBL" id="EXG79745.1"/>
    </source>
</evidence>
<dbReference type="HOGENOM" id="CLU_1114360_0_0_11"/>
<keyword evidence="2" id="KW-1133">Transmembrane helix</keyword>
<feature type="compositionally biased region" description="Low complexity" evidence="1">
    <location>
        <begin position="83"/>
        <end position="100"/>
    </location>
</feature>
<accession>A0A010YHL3</accession>
<dbReference type="PATRIC" id="fig|927661.3.peg.778"/>
<dbReference type="InterPro" id="IPR035940">
    <property type="entry name" value="CAP_sf"/>
</dbReference>